<dbReference type="InterPro" id="IPR010732">
    <property type="entry name" value="T6SS_TssG-like"/>
</dbReference>
<name>A0ABD6M5C4_9ENTR</name>
<protein>
    <submittedName>
        <fullName evidence="1">Type VI secretion system baseplate subunit TssG</fullName>
    </submittedName>
</protein>
<gene>
    <name evidence="1" type="primary">tssG</name>
    <name evidence="1" type="ORF">FCH32_15215</name>
</gene>
<dbReference type="RefSeq" id="WP_174361145.1">
    <property type="nucleotide sequence ID" value="NZ_SUQN01000006.1"/>
</dbReference>
<evidence type="ECO:0000313" key="2">
    <source>
        <dbReference type="Proteomes" id="UP000729009"/>
    </source>
</evidence>
<dbReference type="Pfam" id="PF06996">
    <property type="entry name" value="T6SS_TssG"/>
    <property type="match status" value="1"/>
</dbReference>
<dbReference type="NCBIfam" id="TIGR03347">
    <property type="entry name" value="VI_chp_1"/>
    <property type="match status" value="1"/>
</dbReference>
<dbReference type="PANTHER" id="PTHR35564:SF3">
    <property type="entry name" value="TYPE VI SECRETION SYSTEM BASEPLATE SUBUNIT TSSG"/>
    <property type="match status" value="1"/>
</dbReference>
<dbReference type="EMBL" id="SUQN01000006">
    <property type="protein sequence ID" value="NTZ51630.1"/>
    <property type="molecule type" value="Genomic_DNA"/>
</dbReference>
<proteinExistence type="predicted"/>
<sequence>MERESQSATTRLLNSLGENLPRTNFYRFCQLLEQWNPHMPCPGSQQSPRYDVIRFRPHPGMGFPAGELKSAEYHPEQTTFPPTVRITFMGLYGVESPLPTTYLDDIAQRQEGADVAAEFLDIFNHRLIAQFYRIWRKYSYPATFRPGGTDETSQYLLGLTGLGIRGCATQTGTPVSRFLALLGIMRMPTRTQEGIAALVYLLSPTTKVTVTPHDKRVILLDKALTMRSRQPVSLYSRPVMGQSAVDVNSQVLITLTTDNREEIRDWLPGGQLNGDFLALMHVYLGARVNARLQLRIPRSALADAQLTSSKSERAVQLGRTAVMRLDNTNNAEAMNQLITIKLGLWQSLKQNIQRREADETGDYRY</sequence>
<keyword evidence="2" id="KW-1185">Reference proteome</keyword>
<organism evidence="1 2">
    <name type="scientific">Citrobacter gillenii</name>
    <dbReference type="NCBI Taxonomy" id="67828"/>
    <lineage>
        <taxon>Bacteria</taxon>
        <taxon>Pseudomonadati</taxon>
        <taxon>Pseudomonadota</taxon>
        <taxon>Gammaproteobacteria</taxon>
        <taxon>Enterobacterales</taxon>
        <taxon>Enterobacteriaceae</taxon>
        <taxon>Citrobacter</taxon>
        <taxon>Citrobacter freundii complex</taxon>
    </lineage>
</organism>
<reference evidence="1 2" key="1">
    <citation type="submission" date="2019-05" db="EMBL/GenBank/DDBJ databases">
        <title>Draft genomes of bacterial isolates retrieved from different Forrest soils.</title>
        <authorList>
            <person name="Soares-Castro P."/>
            <person name="Santos P.M."/>
        </authorList>
    </citation>
    <scope>NUCLEOTIDE SEQUENCE [LARGE SCALE GENOMIC DNA]</scope>
    <source>
        <strain evidence="1 2">UMG736</strain>
    </source>
</reference>
<evidence type="ECO:0000313" key="1">
    <source>
        <dbReference type="EMBL" id="NTZ51630.1"/>
    </source>
</evidence>
<dbReference type="AlphaFoldDB" id="A0ABD6M5C4"/>
<comment type="caution">
    <text evidence="1">The sequence shown here is derived from an EMBL/GenBank/DDBJ whole genome shotgun (WGS) entry which is preliminary data.</text>
</comment>
<dbReference type="Proteomes" id="UP000729009">
    <property type="component" value="Unassembled WGS sequence"/>
</dbReference>
<accession>A0ABD6M5C4</accession>
<dbReference type="PANTHER" id="PTHR35564">
    <property type="match status" value="1"/>
</dbReference>